<proteinExistence type="predicted"/>
<dbReference type="Proteomes" id="UP001160130">
    <property type="component" value="Unassembled WGS sequence"/>
</dbReference>
<evidence type="ECO:0000313" key="2">
    <source>
        <dbReference type="Proteomes" id="UP001160130"/>
    </source>
</evidence>
<evidence type="ECO:0000313" key="1">
    <source>
        <dbReference type="EMBL" id="MDH6199182.1"/>
    </source>
</evidence>
<dbReference type="RefSeq" id="WP_280835735.1">
    <property type="nucleotide sequence ID" value="NZ_JARXVE010000016.1"/>
</dbReference>
<reference evidence="1 2" key="1">
    <citation type="submission" date="2023-04" db="EMBL/GenBank/DDBJ databases">
        <title>Forest soil microbial communities from Buena Vista Peninsula, Colon Province, Panama.</title>
        <authorList>
            <person name="Bouskill N."/>
        </authorList>
    </citation>
    <scope>NUCLEOTIDE SEQUENCE [LARGE SCALE GENOMIC DNA]</scope>
    <source>
        <strain evidence="1 2">AC80</strain>
    </source>
</reference>
<protein>
    <submittedName>
        <fullName evidence="1">Uncharacterized protein</fullName>
    </submittedName>
</protein>
<keyword evidence="2" id="KW-1185">Reference proteome</keyword>
<sequence length="98" mass="11128">MKLSSRLLLDLIRGFPDKSDFKTHAAPPFGRDGNWPVSMQMLKHLTNETARNRASKYAGGDHEYMPTIYFDPVEALELHEEARAEEDDIGYALDACDE</sequence>
<name>A0ABT6L8A3_9MYCO</name>
<accession>A0ABT6L8A3</accession>
<gene>
    <name evidence="1" type="ORF">M2272_005850</name>
</gene>
<dbReference type="EMBL" id="JARXVE010000016">
    <property type="protein sequence ID" value="MDH6199182.1"/>
    <property type="molecule type" value="Genomic_DNA"/>
</dbReference>
<organism evidence="1 2">
    <name type="scientific">Mycolicibacterium frederiksbergense</name>
    <dbReference type="NCBI Taxonomy" id="117567"/>
    <lineage>
        <taxon>Bacteria</taxon>
        <taxon>Bacillati</taxon>
        <taxon>Actinomycetota</taxon>
        <taxon>Actinomycetes</taxon>
        <taxon>Mycobacteriales</taxon>
        <taxon>Mycobacteriaceae</taxon>
        <taxon>Mycolicibacterium</taxon>
    </lineage>
</organism>
<comment type="caution">
    <text evidence="1">The sequence shown here is derived from an EMBL/GenBank/DDBJ whole genome shotgun (WGS) entry which is preliminary data.</text>
</comment>